<evidence type="ECO:0000313" key="1">
    <source>
        <dbReference type="EMBL" id="RHK38783.1"/>
    </source>
</evidence>
<dbReference type="Proteomes" id="UP000283497">
    <property type="component" value="Unassembled WGS sequence"/>
</dbReference>
<sequence length="233" mass="26551">MYSLTHSHKIIDAIPLAPDHSGKKFKIKLPNICPICDTAYGELPLISYYIEEIFDEFLYSFFFCPHCQKCFMIKYSVTDGAFGEPPIGTIGSVFPNSSHLTDFPEQIKNLSPQFVKIYHESEQAESAGLTEICGMGYRKALEFLIKDYAIHQNPKLVDEIKAQPLAKCINKYINIESIVTLAERSAWIGNDETHYVRKHNNLDFNDMKLFIAAAVHFMSMNLIVEKAESISRK</sequence>
<organism evidence="1 2">
    <name type="scientific">Anaerobutyricum hallii</name>
    <dbReference type="NCBI Taxonomy" id="39488"/>
    <lineage>
        <taxon>Bacteria</taxon>
        <taxon>Bacillati</taxon>
        <taxon>Bacillota</taxon>
        <taxon>Clostridia</taxon>
        <taxon>Lachnospirales</taxon>
        <taxon>Lachnospiraceae</taxon>
        <taxon>Anaerobutyricum</taxon>
    </lineage>
</organism>
<name>A0A415G6V9_9FIRM</name>
<dbReference type="AlphaFoldDB" id="A0A415G6V9"/>
<proteinExistence type="predicted"/>
<evidence type="ECO:0000313" key="2">
    <source>
        <dbReference type="Proteomes" id="UP000283497"/>
    </source>
</evidence>
<reference evidence="1 2" key="1">
    <citation type="submission" date="2018-08" db="EMBL/GenBank/DDBJ databases">
        <title>A genome reference for cultivated species of the human gut microbiota.</title>
        <authorList>
            <person name="Zou Y."/>
            <person name="Xue W."/>
            <person name="Luo G."/>
        </authorList>
    </citation>
    <scope>NUCLEOTIDE SEQUENCE [LARGE SCALE GENOMIC DNA]</scope>
    <source>
        <strain evidence="1 2">AF45-14BH</strain>
    </source>
</reference>
<protein>
    <submittedName>
        <fullName evidence="1">DUF4145 domain-containing protein</fullName>
    </submittedName>
</protein>
<dbReference type="EMBL" id="QRNJ01000031">
    <property type="protein sequence ID" value="RHK38783.1"/>
    <property type="molecule type" value="Genomic_DNA"/>
</dbReference>
<gene>
    <name evidence="1" type="ORF">DW068_08870</name>
</gene>
<dbReference type="RefSeq" id="WP_118314618.1">
    <property type="nucleotide sequence ID" value="NZ_CALLAX010000079.1"/>
</dbReference>
<accession>A0A415G6V9</accession>
<comment type="caution">
    <text evidence="1">The sequence shown here is derived from an EMBL/GenBank/DDBJ whole genome shotgun (WGS) entry which is preliminary data.</text>
</comment>